<dbReference type="eggNOG" id="COG2304">
    <property type="taxonomic scope" value="Bacteria"/>
</dbReference>
<dbReference type="GO" id="GO:0030246">
    <property type="term" value="F:carbohydrate binding"/>
    <property type="evidence" value="ECO:0007669"/>
    <property type="project" value="InterPro"/>
</dbReference>
<dbReference type="Pfam" id="PF12034">
    <property type="entry name" value="YfbK_C"/>
    <property type="match status" value="1"/>
</dbReference>
<feature type="domain" description="Uncharacterised protein YfbK N-terminal" evidence="3">
    <location>
        <begin position="176"/>
        <end position="258"/>
    </location>
</feature>
<dbReference type="InterPro" id="IPR021908">
    <property type="entry name" value="YfbK_C"/>
</dbReference>
<dbReference type="InterPro" id="IPR022156">
    <property type="entry name" value="Uncharacterised_YfbK_N"/>
</dbReference>
<dbReference type="EMBL" id="CP012109">
    <property type="protein sequence ID" value="AKQ63559.1"/>
    <property type="molecule type" value="Genomic_DNA"/>
</dbReference>
<dbReference type="Pfam" id="PF13620">
    <property type="entry name" value="CarboxypepD_reg"/>
    <property type="match status" value="1"/>
</dbReference>
<feature type="domain" description="Uncharacterized protein YfbK C-terminal" evidence="2">
    <location>
        <begin position="267"/>
        <end position="325"/>
    </location>
</feature>
<dbReference type="OrthoDB" id="9805121at2"/>
<evidence type="ECO:0000313" key="5">
    <source>
        <dbReference type="Proteomes" id="UP000009026"/>
    </source>
</evidence>
<proteinExistence type="predicted"/>
<evidence type="ECO:0000313" key="4">
    <source>
        <dbReference type="EMBL" id="AKQ63559.1"/>
    </source>
</evidence>
<evidence type="ECO:0000259" key="3">
    <source>
        <dbReference type="Pfam" id="PF12450"/>
    </source>
</evidence>
<feature type="chain" id="PRO_5005211806" evidence="1">
    <location>
        <begin position="27"/>
        <end position="452"/>
    </location>
</feature>
<accession>A0A0H4WLH1</accession>
<dbReference type="KEGG" id="mym:A176_000471"/>
<dbReference type="Pfam" id="PF12450">
    <property type="entry name" value="vWF_A"/>
    <property type="match status" value="1"/>
</dbReference>
<evidence type="ECO:0000259" key="2">
    <source>
        <dbReference type="Pfam" id="PF12034"/>
    </source>
</evidence>
<gene>
    <name evidence="4" type="ORF">A176_000471</name>
</gene>
<dbReference type="SUPFAM" id="SSF49452">
    <property type="entry name" value="Starch-binding domain-like"/>
    <property type="match status" value="1"/>
</dbReference>
<keyword evidence="1" id="KW-0732">Signal</keyword>
<dbReference type="Proteomes" id="UP000009026">
    <property type="component" value="Chromosome"/>
</dbReference>
<reference evidence="4 5" key="1">
    <citation type="journal article" date="2016" name="PLoS ONE">
        <title>Complete Genome Sequence and Comparative Genomics of a Novel Myxobacterium Myxococcus hansupus.</title>
        <authorList>
            <person name="Sharma G."/>
            <person name="Narwani T."/>
            <person name="Subramanian S."/>
        </authorList>
    </citation>
    <scope>NUCLEOTIDE SEQUENCE [LARGE SCALE GENOMIC DNA]</scope>
    <source>
        <strain evidence="5">mixupus</strain>
    </source>
</reference>
<sequence length="452" mass="49205">MAPTMKPAFFHVLCALSLLVAAPVLASGGPPQGLSALGVVVRAGARTPLAGVSVVATSPVLAEPRTTVTNAEGAYGFSNLAEGVYSLRFEKESFQTFVRADLTVMPGKQVRVDVALSPVTPSQPLVLAQPLPDDRERAPAWTLQHLPVLVPDGAWQAIFRASLGKPVSGIETRGFGVNPTIDTEESRVSEYPVAADTSTYAVARDYLSRDILPGEGVVRTEAFINSFDLGSEGEPYGPFLLHVEGFPSPSRKGYHVVRVTVTAREAVREVGVQLEFNRKAVARYRLVGYEYLSPSPEPLGSGEEMKMFPLEAGQSITAIHEVKVQGPSIAFGLLRVRYEQGTSRSWRRVQMLMPSSTLRSEYSRATASTRLAYVASAFAEKLRGSFWTRTLDWPRLLSLWEGIGEPLRGRKDVVALGSLIRKAQALDTRKERFERLMPSGSSDFDDVPSLGN</sequence>
<name>A0A0H4WLH1_9BACT</name>
<dbReference type="AlphaFoldDB" id="A0A0H4WLH1"/>
<keyword evidence="5" id="KW-1185">Reference proteome</keyword>
<feature type="signal peptide" evidence="1">
    <location>
        <begin position="1"/>
        <end position="26"/>
    </location>
</feature>
<dbReference type="PATRIC" id="fig|1297742.4.peg.479"/>
<organism evidence="4 5">
    <name type="scientific">Pseudomyxococcus hansupus</name>
    <dbReference type="NCBI Taxonomy" id="1297742"/>
    <lineage>
        <taxon>Bacteria</taxon>
        <taxon>Pseudomonadati</taxon>
        <taxon>Myxococcota</taxon>
        <taxon>Myxococcia</taxon>
        <taxon>Myxococcales</taxon>
        <taxon>Cystobacterineae</taxon>
        <taxon>Myxococcaceae</taxon>
        <taxon>Pseudomyxococcus</taxon>
    </lineage>
</organism>
<dbReference type="STRING" id="1297742.A176_000471"/>
<evidence type="ECO:0000256" key="1">
    <source>
        <dbReference type="SAM" id="SignalP"/>
    </source>
</evidence>
<dbReference type="InterPro" id="IPR013784">
    <property type="entry name" value="Carb-bd-like_fold"/>
</dbReference>
<protein>
    <submittedName>
        <fullName evidence="4">von Willebrand factor type A domain protein</fullName>
    </submittedName>
</protein>
<dbReference type="Gene3D" id="2.60.40.1120">
    <property type="entry name" value="Carboxypeptidase-like, regulatory domain"/>
    <property type="match status" value="1"/>
</dbReference>